<dbReference type="Proteomes" id="UP001138921">
    <property type="component" value="Unassembled WGS sequence"/>
</dbReference>
<reference evidence="1" key="1">
    <citation type="journal article" date="2021" name="Microorganisms">
        <title>Phylogenomic Reconstruction and Metabolic Potential of the Genus Aminobacter.</title>
        <authorList>
            <person name="Artuso I."/>
            <person name="Turrini P."/>
            <person name="Pirolo M."/>
            <person name="Lugli G.A."/>
            <person name="Ventura M."/>
            <person name="Visca P."/>
        </authorList>
    </citation>
    <scope>NUCLEOTIDE SEQUENCE</scope>
    <source>
        <strain evidence="1">LMG 26462</strain>
    </source>
</reference>
<evidence type="ECO:0000313" key="2">
    <source>
        <dbReference type="Proteomes" id="UP001138921"/>
    </source>
</evidence>
<proteinExistence type="predicted"/>
<keyword evidence="2" id="KW-1185">Reference proteome</keyword>
<organism evidence="1 2">
    <name type="scientific">Aminobacter anthyllidis</name>
    <dbReference type="NCBI Taxonomy" id="1035067"/>
    <lineage>
        <taxon>Bacteria</taxon>
        <taxon>Pseudomonadati</taxon>
        <taxon>Pseudomonadota</taxon>
        <taxon>Alphaproteobacteria</taxon>
        <taxon>Hyphomicrobiales</taxon>
        <taxon>Phyllobacteriaceae</taxon>
        <taxon>Aminobacter</taxon>
    </lineage>
</organism>
<dbReference type="AlphaFoldDB" id="A0A9X1AIE3"/>
<dbReference type="EMBL" id="JAFLWW010000019">
    <property type="protein sequence ID" value="MBT1160208.1"/>
    <property type="molecule type" value="Genomic_DNA"/>
</dbReference>
<evidence type="ECO:0000313" key="1">
    <source>
        <dbReference type="EMBL" id="MBT1160208.1"/>
    </source>
</evidence>
<accession>A0A9X1AIE3</accession>
<name>A0A9X1AIE3_9HYPH</name>
<reference evidence="1" key="2">
    <citation type="submission" date="2021-03" db="EMBL/GenBank/DDBJ databases">
        <authorList>
            <person name="Artuso I."/>
            <person name="Turrini P."/>
            <person name="Pirolo M."/>
            <person name="Lugli G.A."/>
            <person name="Ventura M."/>
            <person name="Visca P."/>
        </authorList>
    </citation>
    <scope>NUCLEOTIDE SEQUENCE</scope>
    <source>
        <strain evidence="1">LMG 26462</strain>
    </source>
</reference>
<dbReference type="RefSeq" id="WP_214393995.1">
    <property type="nucleotide sequence ID" value="NZ_JAFLWW010000019.1"/>
</dbReference>
<protein>
    <submittedName>
        <fullName evidence="1">Uncharacterized protein</fullName>
    </submittedName>
</protein>
<comment type="caution">
    <text evidence="1">The sequence shown here is derived from an EMBL/GenBank/DDBJ whole genome shotgun (WGS) entry which is preliminary data.</text>
</comment>
<sequence length="89" mass="9777">MSNTGHVVPQQKMPKLIVVAAFNRDEEGDLKPAFDPRQMQSEDAAVRLAKIIESEHAGVIAWSREANSVIGEYGEPTILCRAGEVPDME</sequence>
<gene>
    <name evidence="1" type="ORF">J1C56_32275</name>
</gene>